<name>A0A556AVD0_9BURK</name>
<accession>A0A556AVD0</accession>
<dbReference type="EMBL" id="VLTJ01000012">
    <property type="protein sequence ID" value="TSH96903.1"/>
    <property type="molecule type" value="Genomic_DNA"/>
</dbReference>
<dbReference type="RefSeq" id="WP_143947563.1">
    <property type="nucleotide sequence ID" value="NZ_BAABMB010000002.1"/>
</dbReference>
<comment type="caution">
    <text evidence="1">The sequence shown here is derived from an EMBL/GenBank/DDBJ whole genome shotgun (WGS) entry which is preliminary data.</text>
</comment>
<proteinExistence type="predicted"/>
<protein>
    <submittedName>
        <fullName evidence="1">Uncharacterized protein</fullName>
    </submittedName>
</protein>
<sequence length="91" mass="9949">MRQKTFTVPGAGIRCTAKLEGETARTVLITRDDHPQTPLLTLDPVDHELAHVLQDLPDDEFLELAITRALDDGLLRKALDSGGPVVALLRP</sequence>
<organism evidence="1 2">
    <name type="scientific">Verticiella sediminum</name>
    <dbReference type="NCBI Taxonomy" id="1247510"/>
    <lineage>
        <taxon>Bacteria</taxon>
        <taxon>Pseudomonadati</taxon>
        <taxon>Pseudomonadota</taxon>
        <taxon>Betaproteobacteria</taxon>
        <taxon>Burkholderiales</taxon>
        <taxon>Alcaligenaceae</taxon>
        <taxon>Verticiella</taxon>
    </lineage>
</organism>
<keyword evidence="2" id="KW-1185">Reference proteome</keyword>
<evidence type="ECO:0000313" key="2">
    <source>
        <dbReference type="Proteomes" id="UP000318405"/>
    </source>
</evidence>
<gene>
    <name evidence="1" type="ORF">FOZ76_07680</name>
</gene>
<dbReference type="Proteomes" id="UP000318405">
    <property type="component" value="Unassembled WGS sequence"/>
</dbReference>
<reference evidence="1 2" key="1">
    <citation type="submission" date="2019-07" db="EMBL/GenBank/DDBJ databases">
        <title>Qingshengfaniella alkalisoli gen. nov., sp. nov., isolated from saline soil.</title>
        <authorList>
            <person name="Xu L."/>
            <person name="Huang X.-X."/>
            <person name="Sun J.-Q."/>
        </authorList>
    </citation>
    <scope>NUCLEOTIDE SEQUENCE [LARGE SCALE GENOMIC DNA]</scope>
    <source>
        <strain evidence="1 2">DSM 27279</strain>
    </source>
</reference>
<dbReference type="AlphaFoldDB" id="A0A556AVD0"/>
<evidence type="ECO:0000313" key="1">
    <source>
        <dbReference type="EMBL" id="TSH96903.1"/>
    </source>
</evidence>